<feature type="modified residue" description="4-aspartylphosphate" evidence="4">
    <location>
        <position position="56"/>
    </location>
</feature>
<proteinExistence type="predicted"/>
<dbReference type="CDD" id="cd17536">
    <property type="entry name" value="REC_YesN-like"/>
    <property type="match status" value="1"/>
</dbReference>
<dbReference type="PRINTS" id="PR00032">
    <property type="entry name" value="HTHARAC"/>
</dbReference>
<keyword evidence="1" id="KW-0805">Transcription regulation</keyword>
<dbReference type="PANTHER" id="PTHR43280">
    <property type="entry name" value="ARAC-FAMILY TRANSCRIPTIONAL REGULATOR"/>
    <property type="match status" value="1"/>
</dbReference>
<dbReference type="AlphaFoldDB" id="A0A150LS85"/>
<evidence type="ECO:0000259" key="5">
    <source>
        <dbReference type="PROSITE" id="PS01124"/>
    </source>
</evidence>
<dbReference type="SMART" id="SM00448">
    <property type="entry name" value="REC"/>
    <property type="match status" value="1"/>
</dbReference>
<dbReference type="OrthoDB" id="159632at2"/>
<evidence type="ECO:0000256" key="2">
    <source>
        <dbReference type="ARBA" id="ARBA00023125"/>
    </source>
</evidence>
<dbReference type="Proteomes" id="UP000075683">
    <property type="component" value="Unassembled WGS sequence"/>
</dbReference>
<dbReference type="EMBL" id="LQYT01000072">
    <property type="protein sequence ID" value="KYD15143.1"/>
    <property type="molecule type" value="Genomic_DNA"/>
</dbReference>
<dbReference type="SUPFAM" id="SSF52172">
    <property type="entry name" value="CheY-like"/>
    <property type="match status" value="1"/>
</dbReference>
<keyword evidence="4" id="KW-0597">Phosphoprotein</keyword>
<dbReference type="GO" id="GO:0043565">
    <property type="term" value="F:sequence-specific DNA binding"/>
    <property type="evidence" value="ECO:0007669"/>
    <property type="project" value="InterPro"/>
</dbReference>
<evidence type="ECO:0000313" key="8">
    <source>
        <dbReference type="Proteomes" id="UP000075683"/>
    </source>
</evidence>
<keyword evidence="2" id="KW-0238">DNA-binding</keyword>
<dbReference type="PANTHER" id="PTHR43280:SF2">
    <property type="entry name" value="HTH-TYPE TRANSCRIPTIONAL REGULATOR EXSA"/>
    <property type="match status" value="1"/>
</dbReference>
<feature type="domain" description="Response regulatory" evidence="6">
    <location>
        <begin position="4"/>
        <end position="121"/>
    </location>
</feature>
<dbReference type="Pfam" id="PF00072">
    <property type="entry name" value="Response_reg"/>
    <property type="match status" value="1"/>
</dbReference>
<dbReference type="RefSeq" id="WP_061569326.1">
    <property type="nucleotide sequence ID" value="NZ_LQYT01000072.1"/>
</dbReference>
<accession>A0A150LS85</accession>
<organism evidence="7 8">
    <name type="scientific">Caldibacillus debilis</name>
    <dbReference type="NCBI Taxonomy" id="301148"/>
    <lineage>
        <taxon>Bacteria</taxon>
        <taxon>Bacillati</taxon>
        <taxon>Bacillota</taxon>
        <taxon>Bacilli</taxon>
        <taxon>Bacillales</taxon>
        <taxon>Bacillaceae</taxon>
        <taxon>Caldibacillus</taxon>
    </lineage>
</organism>
<dbReference type="InterPro" id="IPR018060">
    <property type="entry name" value="HTH_AraC"/>
</dbReference>
<dbReference type="Pfam" id="PF12833">
    <property type="entry name" value="HTH_18"/>
    <property type="match status" value="1"/>
</dbReference>
<dbReference type="GO" id="GO:0003700">
    <property type="term" value="F:DNA-binding transcription factor activity"/>
    <property type="evidence" value="ECO:0007669"/>
    <property type="project" value="InterPro"/>
</dbReference>
<dbReference type="InterPro" id="IPR011006">
    <property type="entry name" value="CheY-like_superfamily"/>
</dbReference>
<dbReference type="Gene3D" id="1.10.10.60">
    <property type="entry name" value="Homeodomain-like"/>
    <property type="match status" value="2"/>
</dbReference>
<protein>
    <recommendedName>
        <fullName evidence="9">DNA-binding response regulator</fullName>
    </recommendedName>
</protein>
<evidence type="ECO:0000256" key="3">
    <source>
        <dbReference type="ARBA" id="ARBA00023163"/>
    </source>
</evidence>
<dbReference type="InterPro" id="IPR020449">
    <property type="entry name" value="Tscrpt_reg_AraC-type_HTH"/>
</dbReference>
<dbReference type="SUPFAM" id="SSF46689">
    <property type="entry name" value="Homeodomain-like"/>
    <property type="match status" value="2"/>
</dbReference>
<feature type="domain" description="HTH araC/xylS-type" evidence="5">
    <location>
        <begin position="375"/>
        <end position="473"/>
    </location>
</feature>
<comment type="caution">
    <text evidence="7">The sequence shown here is derived from an EMBL/GenBank/DDBJ whole genome shotgun (WGS) entry which is preliminary data.</text>
</comment>
<name>A0A150LS85_9BACI</name>
<dbReference type="STRING" id="301148.B4135_2711"/>
<gene>
    <name evidence="7" type="ORF">B4135_2711</name>
</gene>
<evidence type="ECO:0008006" key="9">
    <source>
        <dbReference type="Google" id="ProtNLM"/>
    </source>
</evidence>
<dbReference type="InterPro" id="IPR001789">
    <property type="entry name" value="Sig_transdc_resp-reg_receiver"/>
</dbReference>
<evidence type="ECO:0000256" key="1">
    <source>
        <dbReference type="ARBA" id="ARBA00023015"/>
    </source>
</evidence>
<dbReference type="SMART" id="SM00342">
    <property type="entry name" value="HTH_ARAC"/>
    <property type="match status" value="1"/>
</dbReference>
<evidence type="ECO:0000256" key="4">
    <source>
        <dbReference type="PROSITE-ProRule" id="PRU00169"/>
    </source>
</evidence>
<dbReference type="PROSITE" id="PS01124">
    <property type="entry name" value="HTH_ARAC_FAMILY_2"/>
    <property type="match status" value="1"/>
</dbReference>
<evidence type="ECO:0000259" key="6">
    <source>
        <dbReference type="PROSITE" id="PS50110"/>
    </source>
</evidence>
<dbReference type="PROSITE" id="PS50110">
    <property type="entry name" value="RESPONSE_REGULATORY"/>
    <property type="match status" value="1"/>
</dbReference>
<dbReference type="Gene3D" id="3.40.50.2300">
    <property type="match status" value="1"/>
</dbReference>
<dbReference type="GO" id="GO:0000160">
    <property type="term" value="P:phosphorelay signal transduction system"/>
    <property type="evidence" value="ECO:0007669"/>
    <property type="project" value="InterPro"/>
</dbReference>
<evidence type="ECO:0000313" key="7">
    <source>
        <dbReference type="EMBL" id="KYD15143.1"/>
    </source>
</evidence>
<dbReference type="InterPro" id="IPR009057">
    <property type="entry name" value="Homeodomain-like_sf"/>
</dbReference>
<reference evidence="7 8" key="1">
    <citation type="submission" date="2016-01" db="EMBL/GenBank/DDBJ databases">
        <title>Draft Genome Sequences of Seven Thermophilic Sporeformers Isolated from Foods.</title>
        <authorList>
            <person name="Berendsen E.M."/>
            <person name="Wells-Bennik M.H."/>
            <person name="Krawcyk A.O."/>
            <person name="De Jong A."/>
            <person name="Holsappel S."/>
            <person name="Eijlander R.T."/>
            <person name="Kuipers O.P."/>
        </authorList>
    </citation>
    <scope>NUCLEOTIDE SEQUENCE [LARGE SCALE GENOMIC DNA]</scope>
    <source>
        <strain evidence="7 8">B4135</strain>
    </source>
</reference>
<sequence>MDIKIVLADDEMIERKAMKKIIDEHFGKSVVIGEAANGRQAIQLAKEKKPDLMLMDVKMPGIDGLEAIETIRKDHPNMKFIMVSAYDSFEYAKRAMKEGVKEYILKPATIKETVEAIIRVYKEIAEERERAEKEQKSREFTKRLFMQKLAEYDVNDETMEMQKEIFPSFRSGLFLIGEFSHETDVDGFIRACNNWREGSAIADKKRNQASVLILSGKKLAKADVLSFVRECFLSTPNKKWIGIGDIYERLEDLPKSYQEALLTLQHLKKADHAGYGFPHVRKAGGTNWPEEICDCLFADDLTGALNRLQAFFSGSGQRDAVQELYFKIKQRLGEKGIGTDEYGFKDILSLQEWRDFLHFCCLQVSSYHQSQGYIERAKAYIQEHYQEPVALEDVANVVGLSPPYFTKLFKEKTGKTFIDYLTEIRLKKAKELLLENRLSLKEISYQVGYKDPNYFSRVFKKYFHQSPRKFQNRILKK</sequence>
<keyword evidence="3" id="KW-0804">Transcription</keyword>